<dbReference type="Gene3D" id="2.40.160.20">
    <property type="match status" value="1"/>
</dbReference>
<evidence type="ECO:0000256" key="4">
    <source>
        <dbReference type="ARBA" id="ARBA00023237"/>
    </source>
</evidence>
<organism evidence="8 9">
    <name type="scientific">Propylenella binzhouense</name>
    <dbReference type="NCBI Taxonomy" id="2555902"/>
    <lineage>
        <taxon>Bacteria</taxon>
        <taxon>Pseudomonadati</taxon>
        <taxon>Pseudomonadota</taxon>
        <taxon>Alphaproteobacteria</taxon>
        <taxon>Hyphomicrobiales</taxon>
        <taxon>Propylenellaceae</taxon>
        <taxon>Propylenella</taxon>
    </lineage>
</organism>
<dbReference type="InterPro" id="IPR027385">
    <property type="entry name" value="Beta-barrel_OMP"/>
</dbReference>
<evidence type="ECO:0000256" key="3">
    <source>
        <dbReference type="ARBA" id="ARBA00023136"/>
    </source>
</evidence>
<dbReference type="SUPFAM" id="SSF56925">
    <property type="entry name" value="OMPA-like"/>
    <property type="match status" value="1"/>
</dbReference>
<dbReference type="PANTHER" id="PTHR34001:SF3">
    <property type="entry name" value="BLL7405 PROTEIN"/>
    <property type="match status" value="1"/>
</dbReference>
<dbReference type="RefSeq" id="WP_161142092.1">
    <property type="nucleotide sequence ID" value="NZ_SPKJ01000093.1"/>
</dbReference>
<dbReference type="OrthoDB" id="7863077at2"/>
<keyword evidence="9" id="KW-1185">Reference proteome</keyword>
<evidence type="ECO:0000259" key="7">
    <source>
        <dbReference type="Pfam" id="PF13505"/>
    </source>
</evidence>
<dbReference type="GO" id="GO:0009279">
    <property type="term" value="C:cell outer membrane"/>
    <property type="evidence" value="ECO:0007669"/>
    <property type="project" value="UniProtKB-SubCell"/>
</dbReference>
<dbReference type="Pfam" id="PF13505">
    <property type="entry name" value="OMP_b-brl"/>
    <property type="match status" value="1"/>
</dbReference>
<dbReference type="PANTHER" id="PTHR34001">
    <property type="entry name" value="BLL7405 PROTEIN"/>
    <property type="match status" value="1"/>
</dbReference>
<comment type="similarity">
    <text evidence="5">Belongs to the Omp25/RopB family.</text>
</comment>
<evidence type="ECO:0000256" key="6">
    <source>
        <dbReference type="SAM" id="SignalP"/>
    </source>
</evidence>
<protein>
    <submittedName>
        <fullName evidence="8">Porin family protein</fullName>
    </submittedName>
</protein>
<dbReference type="InterPro" id="IPR006315">
    <property type="entry name" value="OM_autotransptr_brl_dom"/>
</dbReference>
<sequence>MSSSALLRLCALSGLALAGSPVLAADIPDYGYGAAPAATGYPATWSGPYLGVSLGGGVGNHDATYSAGGAPVAGVDGIGGEGFVIDGTIGYDAQVGGNFVVGVLGDIYWSNLGSDAFAISGGTRVDGDIDAKWGFDLLARAGIAVNPSTLLYALGGYSWEKFEASFVATPGGAAGSQEESFGGWTLGAGIETKLTDNVSVKAEYRYTRFDDADYGVPGGGSINIEPSTHTARFGINYRFGPALGF</sequence>
<dbReference type="InterPro" id="IPR011250">
    <property type="entry name" value="OMP/PagP_B-barrel"/>
</dbReference>
<comment type="caution">
    <text evidence="8">The sequence shown here is derived from an EMBL/GenBank/DDBJ whole genome shotgun (WGS) entry which is preliminary data.</text>
</comment>
<dbReference type="InterPro" id="IPR051692">
    <property type="entry name" value="OMP-like"/>
</dbReference>
<feature type="chain" id="PRO_5037408935" evidence="6">
    <location>
        <begin position="25"/>
        <end position="245"/>
    </location>
</feature>
<dbReference type="NCBIfam" id="TIGR01414">
    <property type="entry name" value="autotrans_barl"/>
    <property type="match status" value="1"/>
</dbReference>
<dbReference type="Proteomes" id="UP000773614">
    <property type="component" value="Unassembled WGS sequence"/>
</dbReference>
<keyword evidence="2 6" id="KW-0732">Signal</keyword>
<evidence type="ECO:0000256" key="5">
    <source>
        <dbReference type="ARBA" id="ARBA00038306"/>
    </source>
</evidence>
<evidence type="ECO:0000256" key="2">
    <source>
        <dbReference type="ARBA" id="ARBA00022729"/>
    </source>
</evidence>
<gene>
    <name evidence="8" type="ORF">E4O86_18760</name>
</gene>
<keyword evidence="3" id="KW-0472">Membrane</keyword>
<accession>A0A964T732</accession>
<feature type="domain" description="Outer membrane protein beta-barrel" evidence="7">
    <location>
        <begin position="34"/>
        <end position="239"/>
    </location>
</feature>
<name>A0A964T732_9HYPH</name>
<evidence type="ECO:0000313" key="9">
    <source>
        <dbReference type="Proteomes" id="UP000773614"/>
    </source>
</evidence>
<dbReference type="AlphaFoldDB" id="A0A964T732"/>
<evidence type="ECO:0000256" key="1">
    <source>
        <dbReference type="ARBA" id="ARBA00004442"/>
    </source>
</evidence>
<keyword evidence="4" id="KW-0998">Cell outer membrane</keyword>
<evidence type="ECO:0000313" key="8">
    <source>
        <dbReference type="EMBL" id="MYZ49751.1"/>
    </source>
</evidence>
<proteinExistence type="inferred from homology"/>
<feature type="signal peptide" evidence="6">
    <location>
        <begin position="1"/>
        <end position="24"/>
    </location>
</feature>
<reference evidence="8" key="1">
    <citation type="submission" date="2019-03" db="EMBL/GenBank/DDBJ databases">
        <title>Afifella sp. nov., isolated from activated sludge.</title>
        <authorList>
            <person name="Li Q."/>
            <person name="Liu Y."/>
        </authorList>
    </citation>
    <scope>NUCLEOTIDE SEQUENCE</scope>
    <source>
        <strain evidence="8">L72</strain>
    </source>
</reference>
<comment type="subcellular location">
    <subcellularLocation>
        <location evidence="1">Cell outer membrane</location>
    </subcellularLocation>
</comment>
<dbReference type="EMBL" id="SPKJ01000093">
    <property type="protein sequence ID" value="MYZ49751.1"/>
    <property type="molecule type" value="Genomic_DNA"/>
</dbReference>